<sequence>MKRFFTALSLLLILLVKGSRCSQGSFQDGEYPIFISNILINHVSFKFHRDLYHYELEASEHLTEITLSPLLNIWENYIYEKASPEDELFFNENTLEYLDNEQSISVEELYLKKYHIYVNKKKVHLTDLPYRIHFSEAGEKELAIWYESHKTYKIKIKNNNEHSNFYLNDVTLSSHPSFASLSLDREFKSYIYFYNTNVAHNVEGLNIQASCRNSQMYINNNLIKKETFFFPLNQNGYSNVLVIECRQQRVLEKKQLEGKKKKSISENFIKRKFQESVLHGRKTGEKQIGFLDQVKGNYHKLVGNPSSLQKNDKTISTYQSDWRKMVTDLLGESKYNPLEKKKPVIKKIFRKFYFFNIYYHVHIDVPNYLYNLSDGNVCPLDPREGVESIGEYLCSSFHKDISFYADVSNKLFAFIKVDSQKATHRFIDKVLSAPIHHSENVYLFLETYYDKKVVKIKFKKGTSFFSFLTLLVLALVATLACALALFWRKFCHCAKGGNQAG</sequence>
<organism evidence="3 4">
    <name type="scientific">Plasmodium vivax India VII</name>
    <dbReference type="NCBI Taxonomy" id="1077284"/>
    <lineage>
        <taxon>Eukaryota</taxon>
        <taxon>Sar</taxon>
        <taxon>Alveolata</taxon>
        <taxon>Apicomplexa</taxon>
        <taxon>Aconoidasida</taxon>
        <taxon>Haemosporida</taxon>
        <taxon>Plasmodiidae</taxon>
        <taxon>Plasmodium</taxon>
        <taxon>Plasmodium (Plasmodium)</taxon>
    </lineage>
</organism>
<name>A0A0J9SB84_PLAVI</name>
<dbReference type="EMBL" id="KQ234312">
    <property type="protein sequence ID" value="KMZ79936.1"/>
    <property type="molecule type" value="Genomic_DNA"/>
</dbReference>
<keyword evidence="1" id="KW-0472">Membrane</keyword>
<evidence type="ECO:0000256" key="1">
    <source>
        <dbReference type="SAM" id="Phobius"/>
    </source>
</evidence>
<evidence type="ECO:0008006" key="5">
    <source>
        <dbReference type="Google" id="ProtNLM"/>
    </source>
</evidence>
<accession>A0A0J9SB84</accession>
<gene>
    <name evidence="3" type="ORF">PVIIG_04191</name>
</gene>
<evidence type="ECO:0000313" key="3">
    <source>
        <dbReference type="EMBL" id="KMZ79936.1"/>
    </source>
</evidence>
<feature type="signal peptide" evidence="2">
    <location>
        <begin position="1"/>
        <end position="21"/>
    </location>
</feature>
<evidence type="ECO:0000256" key="2">
    <source>
        <dbReference type="SAM" id="SignalP"/>
    </source>
</evidence>
<dbReference type="Proteomes" id="UP000053562">
    <property type="component" value="Unassembled WGS sequence"/>
</dbReference>
<feature type="chain" id="PRO_5005322106" description="Transmembrane protein" evidence="2">
    <location>
        <begin position="22"/>
        <end position="501"/>
    </location>
</feature>
<keyword evidence="1" id="KW-0812">Transmembrane</keyword>
<reference evidence="3 4" key="1">
    <citation type="submission" date="2011-08" db="EMBL/GenBank/DDBJ databases">
        <title>The Genome Sequence of Plasmodium vivax India VII.</title>
        <authorList>
            <consortium name="The Broad Institute Genome Sequencing Platform"/>
            <consortium name="The Broad Institute Genome Sequencing Center for Infectious Disease"/>
            <person name="Neafsey D."/>
            <person name="Carlton J."/>
            <person name="Barnwell J."/>
            <person name="Collins W."/>
            <person name="Escalante A."/>
            <person name="Mullikin J."/>
            <person name="Saul A."/>
            <person name="Guigo R."/>
            <person name="Camara F."/>
            <person name="Young S.K."/>
            <person name="Zeng Q."/>
            <person name="Gargeya S."/>
            <person name="Fitzgerald M."/>
            <person name="Haas B."/>
            <person name="Abouelleil A."/>
            <person name="Alvarado L."/>
            <person name="Arachchi H.M."/>
            <person name="Berlin A."/>
            <person name="Brown A."/>
            <person name="Chapman S.B."/>
            <person name="Chen Z."/>
            <person name="Dunbar C."/>
            <person name="Freedman E."/>
            <person name="Gearin G."/>
            <person name="Gellesch M."/>
            <person name="Goldberg J."/>
            <person name="Griggs A."/>
            <person name="Gujja S."/>
            <person name="Heiman D."/>
            <person name="Howarth C."/>
            <person name="Larson L."/>
            <person name="Lui A."/>
            <person name="MacDonald P.J.P."/>
            <person name="Montmayeur A."/>
            <person name="Murphy C."/>
            <person name="Neiman D."/>
            <person name="Pearson M."/>
            <person name="Priest M."/>
            <person name="Roberts A."/>
            <person name="Saif S."/>
            <person name="Shea T."/>
            <person name="Shenoy N."/>
            <person name="Sisk P."/>
            <person name="Stolte C."/>
            <person name="Sykes S."/>
            <person name="Wortman J."/>
            <person name="Nusbaum C."/>
            <person name="Birren B."/>
        </authorList>
    </citation>
    <scope>NUCLEOTIDE SEQUENCE [LARGE SCALE GENOMIC DNA]</scope>
    <source>
        <strain evidence="3 4">India VII</strain>
    </source>
</reference>
<keyword evidence="1" id="KW-1133">Transmembrane helix</keyword>
<evidence type="ECO:0000313" key="4">
    <source>
        <dbReference type="Proteomes" id="UP000053562"/>
    </source>
</evidence>
<keyword evidence="2" id="KW-0732">Signal</keyword>
<dbReference type="AlphaFoldDB" id="A0A0J9SB84"/>
<protein>
    <recommendedName>
        <fullName evidence="5">Transmembrane protein</fullName>
    </recommendedName>
</protein>
<feature type="transmembrane region" description="Helical" evidence="1">
    <location>
        <begin position="464"/>
        <end position="487"/>
    </location>
</feature>
<proteinExistence type="predicted"/>
<dbReference type="OrthoDB" id="385699at2759"/>